<keyword evidence="4 5" id="KW-0443">Lipid metabolism</keyword>
<evidence type="ECO:0000256" key="3">
    <source>
        <dbReference type="ARBA" id="ARBA00022963"/>
    </source>
</evidence>
<dbReference type="PROSITE" id="PS51635">
    <property type="entry name" value="PNPLA"/>
    <property type="match status" value="1"/>
</dbReference>
<evidence type="ECO:0000256" key="1">
    <source>
        <dbReference type="ARBA" id="ARBA00006636"/>
    </source>
</evidence>
<evidence type="ECO:0000256" key="5">
    <source>
        <dbReference type="PROSITE-ProRule" id="PRU01161"/>
    </source>
</evidence>
<dbReference type="PANTHER" id="PTHR14226:SF29">
    <property type="entry name" value="NEUROPATHY TARGET ESTERASE SWS"/>
    <property type="match status" value="1"/>
</dbReference>
<reference evidence="8" key="1">
    <citation type="submission" date="2014-03" db="EMBL/GenBank/DDBJ databases">
        <title>A sequence of cellulolytic fosmid clone of goat rumen metagenome.</title>
        <authorList>
            <person name="Lee K.-T."/>
            <person name="Kim J.-Y."/>
            <person name="Kim Y.-J."/>
            <person name="Ahn J.-H."/>
            <person name="Park M.-N."/>
            <person name="Kim J.-H."/>
            <person name="Kim T.-H."/>
        </authorList>
    </citation>
    <scope>NUCLEOTIDE SEQUENCE</scope>
</reference>
<dbReference type="Pfam" id="PF01734">
    <property type="entry name" value="Patatin"/>
    <property type="match status" value="1"/>
</dbReference>
<feature type="short sequence motif" description="GXSXG" evidence="5">
    <location>
        <begin position="92"/>
        <end position="96"/>
    </location>
</feature>
<feature type="active site" description="Nucleophile" evidence="5">
    <location>
        <position position="94"/>
    </location>
</feature>
<proteinExistence type="inferred from homology"/>
<dbReference type="PANTHER" id="PTHR14226">
    <property type="entry name" value="NEUROPATHY TARGET ESTERASE/SWISS CHEESE D.MELANOGASTER"/>
    <property type="match status" value="1"/>
</dbReference>
<dbReference type="InterPro" id="IPR001423">
    <property type="entry name" value="LysoPLipase_patatin_CS"/>
</dbReference>
<dbReference type="SUPFAM" id="SSF52151">
    <property type="entry name" value="FabD/lysophospholipase-like"/>
    <property type="match status" value="1"/>
</dbReference>
<organism evidence="8">
    <name type="scientific">uncultured bacterium Ad_143_A19</name>
    <dbReference type="NCBI Taxonomy" id="1489305"/>
    <lineage>
        <taxon>Bacteria</taxon>
        <taxon>environmental samples</taxon>
    </lineage>
</organism>
<accession>A0A0B4N1L1</accession>
<feature type="active site" description="Proton acceptor" evidence="5">
    <location>
        <position position="274"/>
    </location>
</feature>
<dbReference type="CDD" id="cd07205">
    <property type="entry name" value="Pat_PNPLA6_PNPLA7_NTE1_like"/>
    <property type="match status" value="1"/>
</dbReference>
<dbReference type="Gene3D" id="3.40.1090.10">
    <property type="entry name" value="Cytosolic phospholipase A2 catalytic domain"/>
    <property type="match status" value="2"/>
</dbReference>
<dbReference type="GO" id="GO:0004622">
    <property type="term" value="F:phosphatidylcholine lysophospholipase activity"/>
    <property type="evidence" value="ECO:0007669"/>
    <property type="project" value="InterPro"/>
</dbReference>
<dbReference type="InterPro" id="IPR002641">
    <property type="entry name" value="PNPLA_dom"/>
</dbReference>
<evidence type="ECO:0000256" key="2">
    <source>
        <dbReference type="ARBA" id="ARBA00022801"/>
    </source>
</evidence>
<dbReference type="GO" id="GO:0046470">
    <property type="term" value="P:phosphatidylcholine metabolic process"/>
    <property type="evidence" value="ECO:0007669"/>
    <property type="project" value="InterPro"/>
</dbReference>
<evidence type="ECO:0000313" key="8">
    <source>
        <dbReference type="EMBL" id="AIF26153.1"/>
    </source>
</evidence>
<dbReference type="PROSITE" id="PS01237">
    <property type="entry name" value="UPF0028"/>
    <property type="match status" value="1"/>
</dbReference>
<evidence type="ECO:0000259" key="7">
    <source>
        <dbReference type="PROSITE" id="PS51635"/>
    </source>
</evidence>
<dbReference type="InterPro" id="IPR050301">
    <property type="entry name" value="NTE"/>
</dbReference>
<comment type="similarity">
    <text evidence="1">Belongs to the NTE family.</text>
</comment>
<keyword evidence="6" id="KW-0732">Signal</keyword>
<dbReference type="InterPro" id="IPR043864">
    <property type="entry name" value="Omp85-like_dom"/>
</dbReference>
<feature type="signal peptide" evidence="6">
    <location>
        <begin position="1"/>
        <end position="17"/>
    </location>
</feature>
<feature type="domain" description="PNPLA" evidence="7">
    <location>
        <begin position="61"/>
        <end position="287"/>
    </location>
</feature>
<evidence type="ECO:0000256" key="4">
    <source>
        <dbReference type="ARBA" id="ARBA00023098"/>
    </source>
</evidence>
<protein>
    <recommendedName>
        <fullName evidence="7">PNPLA domain-containing protein</fullName>
    </recommendedName>
</protein>
<dbReference type="EMBL" id="KJ631397">
    <property type="protein sequence ID" value="AIF26153.1"/>
    <property type="molecule type" value="Genomic_DNA"/>
</dbReference>
<dbReference type="AlphaFoldDB" id="A0A0B4N1L1"/>
<dbReference type="Pfam" id="PF19143">
    <property type="entry name" value="Omp85_2"/>
    <property type="match status" value="1"/>
</dbReference>
<evidence type="ECO:0000256" key="6">
    <source>
        <dbReference type="SAM" id="SignalP"/>
    </source>
</evidence>
<dbReference type="GO" id="GO:0016042">
    <property type="term" value="P:lipid catabolic process"/>
    <property type="evidence" value="ECO:0007669"/>
    <property type="project" value="UniProtKB-UniRule"/>
</dbReference>
<keyword evidence="3 5" id="KW-0442">Lipid degradation</keyword>
<sequence>MKLLKKALLLICTSLSAVVGTAQTRFSAPSVDPEGDSLAIVRVRAKMDSIRRTCHRPTVAVVLGGGGARGMAHLGVLRYLEEMGIPVDMVGGTSMGGLVSGLYSLGFGAEYLDSLVRAIDWTVMMSDKIPDSFQTYKVRRNKERFALTIPFHYDDEDMRSRIDRQTRYNKNYEQSDTRTGDMSQEMMAKVGMGLPDGFLFGYNVRNTLSSVTVGYQDSVAFDELPVPFFCVATDMLSLNEKNWTAGSLVDAMRSTMAIPGYFRPVRLEGMVLVDGGTRNNFPVDLAKAMGADIVIGSEMPTPRTLADLGGLANLIMQNITLMSVDICEANRKNTDILLQHELKGYTMLSFDSASVDDIIAQGYAKAVENKEAFEKIAKRVGAKPDAPAQEHRQAIDLSKHKVRIGSIRYEGVTEKESDYIISPAMLPRDGLYGRAEIEQVLSALYGTKAFESVTYRISGSEEPYTLIFDCQKGQTNEAGIGLHVDLDEAIYLGAHLGIGTRRLSGLRFISELKVGQVSQVDLDLSYKPLAPLPVFGVAWKNSYRNFTYRIDDDIAQTRVFSKARYNGVNSRLELYAEDARLVYGNVRFGAAYEMEPYENYLDNEMHWEGWDFRSRWFSTFASIRYDTFNESYFPTRGFRFKLDTRYVFDGYSIYLEDEGMEAGEHYEGEVPPYSVGMAHLSAALPLGRIVVLQPSVYFGWQTEQPGHMNFIHTLAAGGSLASRYIDNQLPFFGFSQGFFVCDNFAATAQLDVRFRLNHKNFLTVRGGMFQDKNKLADLVKTRPSAFAVGAEIGQKTVVGPMKFGAQWCDKTGFSVALSVGFDF</sequence>
<name>A0A0B4N1L1_9BACT</name>
<feature type="short sequence motif" description="GXGXXG" evidence="5">
    <location>
        <begin position="65"/>
        <end position="70"/>
    </location>
</feature>
<feature type="short sequence motif" description="DGA/G" evidence="5">
    <location>
        <begin position="274"/>
        <end position="276"/>
    </location>
</feature>
<feature type="chain" id="PRO_5002094306" description="PNPLA domain-containing protein" evidence="6">
    <location>
        <begin position="18"/>
        <end position="823"/>
    </location>
</feature>
<keyword evidence="2 5" id="KW-0378">Hydrolase</keyword>
<dbReference type="InterPro" id="IPR016035">
    <property type="entry name" value="Acyl_Trfase/lysoPLipase"/>
</dbReference>